<evidence type="ECO:0000313" key="2">
    <source>
        <dbReference type="EMBL" id="CAD8931801.1"/>
    </source>
</evidence>
<feature type="domain" description="SCP2" evidence="1">
    <location>
        <begin position="27"/>
        <end position="99"/>
    </location>
</feature>
<dbReference type="GO" id="GO:0005829">
    <property type="term" value="C:cytosol"/>
    <property type="evidence" value="ECO:0007669"/>
    <property type="project" value="TreeGrafter"/>
</dbReference>
<reference evidence="2" key="1">
    <citation type="submission" date="2021-01" db="EMBL/GenBank/DDBJ databases">
        <authorList>
            <person name="Corre E."/>
            <person name="Pelletier E."/>
            <person name="Niang G."/>
            <person name="Scheremetjew M."/>
            <person name="Finn R."/>
            <person name="Kale V."/>
            <person name="Holt S."/>
            <person name="Cochrane G."/>
            <person name="Meng A."/>
            <person name="Brown T."/>
            <person name="Cohen L."/>
        </authorList>
    </citation>
    <scope>NUCLEOTIDE SEQUENCE</scope>
    <source>
        <strain evidence="2">ECT3854</strain>
    </source>
</reference>
<protein>
    <recommendedName>
        <fullName evidence="1">SCP2 domain-containing protein</fullName>
    </recommendedName>
</protein>
<gene>
    <name evidence="2" type="ORF">CTEN0397_LOCUS2824</name>
</gene>
<dbReference type="SUPFAM" id="SSF55718">
    <property type="entry name" value="SCP-like"/>
    <property type="match status" value="1"/>
</dbReference>
<proteinExistence type="predicted"/>
<sequence>MSTFTIQQVFLAMEEAMPSIKGKFPPKVILMTVDGQSFCIDGREGSVSEGEGSVKGDLTVTTTLETLSKLLTKKLTPQQAFMKGLLKIKGNMGLAMKLTILINATRTKLPTPKL</sequence>
<dbReference type="InterPro" id="IPR003033">
    <property type="entry name" value="SCP2_sterol-bd_dom"/>
</dbReference>
<dbReference type="InterPro" id="IPR036527">
    <property type="entry name" value="SCP2_sterol-bd_dom_sf"/>
</dbReference>
<dbReference type="EMBL" id="HBFW01004375">
    <property type="protein sequence ID" value="CAD8931801.1"/>
    <property type="molecule type" value="Transcribed_RNA"/>
</dbReference>
<dbReference type="PANTHER" id="PTHR10094:SF25">
    <property type="entry name" value="SCP2 STEROL-BINDING DOMAIN-CONTAINING PROTEIN 1"/>
    <property type="match status" value="1"/>
</dbReference>
<dbReference type="AlphaFoldDB" id="A0A7S1CYV6"/>
<accession>A0A7S1CYV6</accession>
<dbReference type="Gene3D" id="3.30.1050.10">
    <property type="entry name" value="SCP2 sterol-binding domain"/>
    <property type="match status" value="1"/>
</dbReference>
<dbReference type="Pfam" id="PF02036">
    <property type="entry name" value="SCP2"/>
    <property type="match status" value="1"/>
</dbReference>
<name>A0A7S1CYV6_CYCTE</name>
<dbReference type="PANTHER" id="PTHR10094">
    <property type="entry name" value="STEROL CARRIER PROTEIN 2 SCP-2 FAMILY PROTEIN"/>
    <property type="match status" value="1"/>
</dbReference>
<evidence type="ECO:0000259" key="1">
    <source>
        <dbReference type="Pfam" id="PF02036"/>
    </source>
</evidence>
<organism evidence="2">
    <name type="scientific">Cyclophora tenuis</name>
    <name type="common">Marine diatom</name>
    <dbReference type="NCBI Taxonomy" id="216820"/>
    <lineage>
        <taxon>Eukaryota</taxon>
        <taxon>Sar</taxon>
        <taxon>Stramenopiles</taxon>
        <taxon>Ochrophyta</taxon>
        <taxon>Bacillariophyta</taxon>
        <taxon>Fragilariophyceae</taxon>
        <taxon>Fragilariophycidae</taxon>
        <taxon>Cyclophorales</taxon>
        <taxon>Cyclophoraceae</taxon>
        <taxon>Cyclophora</taxon>
    </lineage>
</organism>